<gene>
    <name evidence="1" type="ORF">FD24_GL000235</name>
</gene>
<evidence type="ECO:0000313" key="1">
    <source>
        <dbReference type="EMBL" id="KRK27088.1"/>
    </source>
</evidence>
<evidence type="ECO:0000313" key="2">
    <source>
        <dbReference type="Proteomes" id="UP000051020"/>
    </source>
</evidence>
<comment type="caution">
    <text evidence="1">The sequence shown here is derived from an EMBL/GenBank/DDBJ whole genome shotgun (WGS) entry which is preliminary data.</text>
</comment>
<organism evidence="1 2">
    <name type="scientific">Lactiplantibacillus pentosus DSM 20314</name>
    <dbReference type="NCBI Taxonomy" id="1423791"/>
    <lineage>
        <taxon>Bacteria</taxon>
        <taxon>Bacillati</taxon>
        <taxon>Bacillota</taxon>
        <taxon>Bacilli</taxon>
        <taxon>Lactobacillales</taxon>
        <taxon>Lactobacillaceae</taxon>
        <taxon>Lactiplantibacillus</taxon>
    </lineage>
</organism>
<dbReference type="EMBL" id="AZCU01000001">
    <property type="protein sequence ID" value="KRK27088.1"/>
    <property type="molecule type" value="Genomic_DNA"/>
</dbReference>
<dbReference type="Proteomes" id="UP000051020">
    <property type="component" value="Unassembled WGS sequence"/>
</dbReference>
<accession>A0A837RH45</accession>
<dbReference type="GeneID" id="49393254"/>
<name>A0A837RH45_LACPE</name>
<dbReference type="RefSeq" id="WP_225351365.1">
    <property type="nucleotide sequence ID" value="NZ_AZCU01000001.1"/>
</dbReference>
<reference evidence="1 2" key="1">
    <citation type="journal article" date="2015" name="Genome Announc.">
        <title>Expanding the biotechnology potential of lactobacilli through comparative genomics of 213 strains and associated genera.</title>
        <authorList>
            <person name="Sun Z."/>
            <person name="Harris H.M."/>
            <person name="McCann A."/>
            <person name="Guo C."/>
            <person name="Argimon S."/>
            <person name="Zhang W."/>
            <person name="Yang X."/>
            <person name="Jeffery I.B."/>
            <person name="Cooney J.C."/>
            <person name="Kagawa T.F."/>
            <person name="Liu W."/>
            <person name="Song Y."/>
            <person name="Salvetti E."/>
            <person name="Wrobel A."/>
            <person name="Rasinkangas P."/>
            <person name="Parkhill J."/>
            <person name="Rea M.C."/>
            <person name="O'Sullivan O."/>
            <person name="Ritari J."/>
            <person name="Douillard F.P."/>
            <person name="Paul Ross R."/>
            <person name="Yang R."/>
            <person name="Briner A.E."/>
            <person name="Felis G.E."/>
            <person name="de Vos W.M."/>
            <person name="Barrangou R."/>
            <person name="Klaenhammer T.R."/>
            <person name="Caufield P.W."/>
            <person name="Cui Y."/>
            <person name="Zhang H."/>
            <person name="O'Toole P.W."/>
        </authorList>
    </citation>
    <scope>NUCLEOTIDE SEQUENCE [LARGE SCALE GENOMIC DNA]</scope>
    <source>
        <strain evidence="1 2">DSM 20314</strain>
    </source>
</reference>
<dbReference type="AlphaFoldDB" id="A0A837RH45"/>
<sequence length="90" mass="10251">MTIQSENLTVKYLNKSKILKLDPFMLYLQVIPVGDTTAKPINCIVVHHALTLFYQLKPDAKLALYGHYNSRHQFVITKFMVQSAVQTLAS</sequence>
<proteinExistence type="predicted"/>
<protein>
    <submittedName>
        <fullName evidence="1">Uncharacterized protein</fullName>
    </submittedName>
</protein>